<evidence type="ECO:0000256" key="3">
    <source>
        <dbReference type="SAM" id="MobiDB-lite"/>
    </source>
</evidence>
<dbReference type="RefSeq" id="XP_040775700.1">
    <property type="nucleotide sequence ID" value="XM_040919681.1"/>
</dbReference>
<dbReference type="GO" id="GO:0008180">
    <property type="term" value="C:COP9 signalosome"/>
    <property type="evidence" value="ECO:0007669"/>
    <property type="project" value="UniProtKB-KW"/>
</dbReference>
<dbReference type="InterPro" id="IPR000717">
    <property type="entry name" value="PCI_dom"/>
</dbReference>
<sequence>MEQTKALNALEPFLALSKSATSPRAAADLINRATSAPGTYAFTELLSTPNIAALASSPEPEFRAWHTHLELFSHGLYEGYAADGTLPPLSPAQQLKLRQLSLLTLSRDKARLTYPALMRSLGLATPRDLEDLVIGAVYAGLLSARLNPARREVQVNNVAPLRDVRPASVAGIVTTLQEWSARCDATLAELEASVSAIRAEAARAVTRRREDERVVAVAVAAEEKASAAGGASLAPEGGSGAGSRHRSRKTHGHSAVANLRSQINASGPLGSSAGGGGAKRSSEKLMESTAGADDDDEAMDLDDDAEGPGQGRASRRRL</sequence>
<organism evidence="5 6">
    <name type="scientific">Cryphonectria parasitica (strain ATCC 38755 / EP155)</name>
    <dbReference type="NCBI Taxonomy" id="660469"/>
    <lineage>
        <taxon>Eukaryota</taxon>
        <taxon>Fungi</taxon>
        <taxon>Dikarya</taxon>
        <taxon>Ascomycota</taxon>
        <taxon>Pezizomycotina</taxon>
        <taxon>Sordariomycetes</taxon>
        <taxon>Sordariomycetidae</taxon>
        <taxon>Diaporthales</taxon>
        <taxon>Cryphonectriaceae</taxon>
        <taxon>Cryphonectria-Endothia species complex</taxon>
        <taxon>Cryphonectria</taxon>
    </lineage>
</organism>
<feature type="compositionally biased region" description="Low complexity" evidence="3">
    <location>
        <begin position="226"/>
        <end position="236"/>
    </location>
</feature>
<evidence type="ECO:0000313" key="5">
    <source>
        <dbReference type="EMBL" id="KAF3764739.1"/>
    </source>
</evidence>
<dbReference type="PANTHER" id="PTHR15350:SF5">
    <property type="entry name" value="COP9 SIGNALOSOME COMPLEX SUBUNIT 7"/>
    <property type="match status" value="1"/>
</dbReference>
<evidence type="ECO:0000256" key="2">
    <source>
        <dbReference type="ARBA" id="ARBA00022790"/>
    </source>
</evidence>
<reference evidence="5" key="1">
    <citation type="journal article" date="2020" name="Phytopathology">
        <title>Genome sequence of the chestnut blight fungus Cryphonectria parasitica EP155: A fundamental resource for an archetypical invasive plant pathogen.</title>
        <authorList>
            <person name="Crouch J.A."/>
            <person name="Dawe A."/>
            <person name="Aerts A."/>
            <person name="Barry K."/>
            <person name="Churchill A.C.L."/>
            <person name="Grimwood J."/>
            <person name="Hillman B."/>
            <person name="Milgroom M.G."/>
            <person name="Pangilinan J."/>
            <person name="Smith M."/>
            <person name="Salamov A."/>
            <person name="Schmutz J."/>
            <person name="Yadav J."/>
            <person name="Grigoriev I.V."/>
            <person name="Nuss D."/>
        </authorList>
    </citation>
    <scope>NUCLEOTIDE SEQUENCE</scope>
    <source>
        <strain evidence="5">EP155</strain>
    </source>
</reference>
<dbReference type="GeneID" id="63836810"/>
<accession>A0A9P4Y0H5</accession>
<dbReference type="AlphaFoldDB" id="A0A9P4Y0H5"/>
<proteinExistence type="inferred from homology"/>
<dbReference type="SMART" id="SM00088">
    <property type="entry name" value="PINT"/>
    <property type="match status" value="1"/>
</dbReference>
<evidence type="ECO:0000259" key="4">
    <source>
        <dbReference type="PROSITE" id="PS50250"/>
    </source>
</evidence>
<keyword evidence="6" id="KW-1185">Reference proteome</keyword>
<dbReference type="Proteomes" id="UP000803844">
    <property type="component" value="Unassembled WGS sequence"/>
</dbReference>
<comment type="similarity">
    <text evidence="1">Belongs to the CSN7/EIF3M family. CSN7 subfamily.</text>
</comment>
<evidence type="ECO:0000313" key="6">
    <source>
        <dbReference type="Proteomes" id="UP000803844"/>
    </source>
</evidence>
<feature type="compositionally biased region" description="Basic residues" evidence="3">
    <location>
        <begin position="243"/>
        <end position="252"/>
    </location>
</feature>
<comment type="caution">
    <text evidence="5">The sequence shown here is derived from an EMBL/GenBank/DDBJ whole genome shotgun (WGS) entry which is preliminary data.</text>
</comment>
<evidence type="ECO:0000256" key="1">
    <source>
        <dbReference type="ARBA" id="ARBA00008482"/>
    </source>
</evidence>
<name>A0A9P4Y0H5_CRYP1</name>
<dbReference type="PANTHER" id="PTHR15350">
    <property type="entry name" value="COP9 SIGNALOSOME COMPLEX SUBUNIT 7/DENDRITIC CELL PROTEIN GA17"/>
    <property type="match status" value="1"/>
</dbReference>
<keyword evidence="2" id="KW-0736">Signalosome</keyword>
<dbReference type="PROSITE" id="PS50250">
    <property type="entry name" value="PCI"/>
    <property type="match status" value="1"/>
</dbReference>
<feature type="region of interest" description="Disordered" evidence="3">
    <location>
        <begin position="226"/>
        <end position="318"/>
    </location>
</feature>
<gene>
    <name evidence="5" type="ORF">M406DRAFT_322708</name>
</gene>
<feature type="compositionally biased region" description="Acidic residues" evidence="3">
    <location>
        <begin position="292"/>
        <end position="306"/>
    </location>
</feature>
<dbReference type="EMBL" id="MU032348">
    <property type="protein sequence ID" value="KAF3764739.1"/>
    <property type="molecule type" value="Genomic_DNA"/>
</dbReference>
<protein>
    <recommendedName>
        <fullName evidence="4">PCI domain-containing protein</fullName>
    </recommendedName>
</protein>
<dbReference type="Pfam" id="PF22061">
    <property type="entry name" value="CSN7_HB_subdom"/>
    <property type="match status" value="1"/>
</dbReference>
<dbReference type="InterPro" id="IPR045237">
    <property type="entry name" value="COPS7/eIF3m"/>
</dbReference>
<feature type="domain" description="PCI" evidence="4">
    <location>
        <begin position="2"/>
        <end position="160"/>
    </location>
</feature>
<dbReference type="OrthoDB" id="10265275at2759"/>